<gene>
    <name evidence="2" type="ORF">GCM10017581_064740</name>
</gene>
<organism evidence="2 3">
    <name type="scientific">Dactylosporangium matsuzakiense</name>
    <dbReference type="NCBI Taxonomy" id="53360"/>
    <lineage>
        <taxon>Bacteria</taxon>
        <taxon>Bacillati</taxon>
        <taxon>Actinomycetota</taxon>
        <taxon>Actinomycetes</taxon>
        <taxon>Micromonosporales</taxon>
        <taxon>Micromonosporaceae</taxon>
        <taxon>Dactylosporangium</taxon>
    </lineage>
</organism>
<dbReference type="PANTHER" id="PTHR37809:SF1">
    <property type="entry name" value="RIBOSOMAL PROTEIN S12 METHYLTHIOTRANSFERASE ACCESSORY FACTOR YCAO"/>
    <property type="match status" value="1"/>
</dbReference>
<dbReference type="PROSITE" id="PS51664">
    <property type="entry name" value="YCAO"/>
    <property type="match status" value="1"/>
</dbReference>
<feature type="domain" description="YcaO" evidence="1">
    <location>
        <begin position="63"/>
        <end position="379"/>
    </location>
</feature>
<reference evidence="2" key="1">
    <citation type="journal article" date="2014" name="Int. J. Syst. Evol. Microbiol.">
        <title>Complete genome sequence of Corynebacterium casei LMG S-19264T (=DSM 44701T), isolated from a smear-ripened cheese.</title>
        <authorList>
            <consortium name="US DOE Joint Genome Institute (JGI-PGF)"/>
            <person name="Walter F."/>
            <person name="Albersmeier A."/>
            <person name="Kalinowski J."/>
            <person name="Ruckert C."/>
        </authorList>
    </citation>
    <scope>NUCLEOTIDE SEQUENCE</scope>
    <source>
        <strain evidence="2">VKM Ac-1321</strain>
    </source>
</reference>
<dbReference type="Pfam" id="PF02624">
    <property type="entry name" value="YcaO"/>
    <property type="match status" value="1"/>
</dbReference>
<name>A0A9W6KMF2_9ACTN</name>
<proteinExistence type="predicted"/>
<dbReference type="InterPro" id="IPR003776">
    <property type="entry name" value="YcaO-like_dom"/>
</dbReference>
<keyword evidence="3" id="KW-1185">Reference proteome</keyword>
<dbReference type="NCBIfam" id="TIGR00702">
    <property type="entry name" value="YcaO-type kinase domain"/>
    <property type="match status" value="1"/>
</dbReference>
<dbReference type="RefSeq" id="WP_261960353.1">
    <property type="nucleotide sequence ID" value="NZ_BAAAXA010000001.1"/>
</dbReference>
<comment type="caution">
    <text evidence="2">The sequence shown here is derived from an EMBL/GenBank/DDBJ whole genome shotgun (WGS) entry which is preliminary data.</text>
</comment>
<dbReference type="EMBL" id="BSFP01000049">
    <property type="protein sequence ID" value="GLL04727.1"/>
    <property type="molecule type" value="Genomic_DNA"/>
</dbReference>
<dbReference type="PANTHER" id="PTHR37809">
    <property type="entry name" value="RIBOSOMAL PROTEIN S12 METHYLTHIOTRANSFERASE ACCESSORY FACTOR YCAO"/>
    <property type="match status" value="1"/>
</dbReference>
<dbReference type="Proteomes" id="UP001143480">
    <property type="component" value="Unassembled WGS sequence"/>
</dbReference>
<evidence type="ECO:0000313" key="3">
    <source>
        <dbReference type="Proteomes" id="UP001143480"/>
    </source>
</evidence>
<dbReference type="Gene3D" id="3.30.1330.230">
    <property type="match status" value="1"/>
</dbReference>
<protein>
    <recommendedName>
        <fullName evidence="1">YcaO domain-containing protein</fullName>
    </recommendedName>
</protein>
<accession>A0A9W6KMF2</accession>
<dbReference type="AlphaFoldDB" id="A0A9W6KMF2"/>
<evidence type="ECO:0000313" key="2">
    <source>
        <dbReference type="EMBL" id="GLL04727.1"/>
    </source>
</evidence>
<sequence>MSVVRGLNTYRSTTAEQTWERVQPLLPSLGITRVADLTGLDDISLPSHAAYRPVSRTLTVSLGIGLTPVTSKVSAVMEAAEAWHAENPVLPVVARCGAAELDLPYHVRDLQLAAHSPLTDRTVLHWVAGHGLLTGRAVPVPLETIRLDFAARRDWARVLFRPTSNGLAAGNTLAEATLHGLQELIERECVTEHTETDPARRVYIEPALATVDTTVTVVEALAAAGCWTEVCDVTNDLGVPCYGATVWSPSLPLIFGGFGCHVEPEIALGRALAEAVQSRMAAVSGVRDDLHPQIYERADPLARPPVPVARPMRPLRAAVEVPASIEAVIADYAARVFARTGVEPFAVDLSHERLGLPVCKVYAPRLRMFSDSKMTRPGR</sequence>
<reference evidence="2" key="2">
    <citation type="submission" date="2023-01" db="EMBL/GenBank/DDBJ databases">
        <authorList>
            <person name="Sun Q."/>
            <person name="Evtushenko L."/>
        </authorList>
    </citation>
    <scope>NUCLEOTIDE SEQUENCE</scope>
    <source>
        <strain evidence="2">VKM Ac-1321</strain>
    </source>
</reference>
<evidence type="ECO:0000259" key="1">
    <source>
        <dbReference type="PROSITE" id="PS51664"/>
    </source>
</evidence>